<gene>
    <name evidence="2" type="ORF">A3D07_00100</name>
</gene>
<accession>A0A1F5GD76</accession>
<dbReference type="AlphaFoldDB" id="A0A1F5GD76"/>
<sequence>MPDREPRRISRRESFGALTILTVGIGILYYAIKSEKSVYLIPNTNQLPEMPPENLQPFVPSAEIGEQIDSETFKALTQELFDFATQVDAGRPYAKGKILQTDQMAWLRLIPFQREGEEQNELHLRWGYRSSAQLGTFILDPSAREIAIGRFEYGFGVPFLSLREFFTDPENFPKDFIENLEDSKVVNFTNNELPNFFWPAPTKITREASANEVQPVELSAHWLSAFLKQAIESFNARIPIQEKIPRIIPSRIA</sequence>
<evidence type="ECO:0000313" key="3">
    <source>
        <dbReference type="Proteomes" id="UP000177124"/>
    </source>
</evidence>
<proteinExistence type="predicted"/>
<keyword evidence="1" id="KW-0812">Transmembrane</keyword>
<dbReference type="EMBL" id="MFBF01000064">
    <property type="protein sequence ID" value="OGD89800.1"/>
    <property type="molecule type" value="Genomic_DNA"/>
</dbReference>
<organism evidence="2 3">
    <name type="scientific">Candidatus Curtissbacteria bacterium RIFCSPHIGHO2_02_FULL_42_15</name>
    <dbReference type="NCBI Taxonomy" id="1797716"/>
    <lineage>
        <taxon>Bacteria</taxon>
        <taxon>Candidatus Curtissiibacteriota</taxon>
    </lineage>
</organism>
<protein>
    <submittedName>
        <fullName evidence="2">Uncharacterized protein</fullName>
    </submittedName>
</protein>
<name>A0A1F5GD76_9BACT</name>
<evidence type="ECO:0000256" key="1">
    <source>
        <dbReference type="SAM" id="Phobius"/>
    </source>
</evidence>
<comment type="caution">
    <text evidence="2">The sequence shown here is derived from an EMBL/GenBank/DDBJ whole genome shotgun (WGS) entry which is preliminary data.</text>
</comment>
<reference evidence="2 3" key="1">
    <citation type="journal article" date="2016" name="Nat. Commun.">
        <title>Thousands of microbial genomes shed light on interconnected biogeochemical processes in an aquifer system.</title>
        <authorList>
            <person name="Anantharaman K."/>
            <person name="Brown C.T."/>
            <person name="Hug L.A."/>
            <person name="Sharon I."/>
            <person name="Castelle C.J."/>
            <person name="Probst A.J."/>
            <person name="Thomas B.C."/>
            <person name="Singh A."/>
            <person name="Wilkins M.J."/>
            <person name="Karaoz U."/>
            <person name="Brodie E.L."/>
            <person name="Williams K.H."/>
            <person name="Hubbard S.S."/>
            <person name="Banfield J.F."/>
        </authorList>
    </citation>
    <scope>NUCLEOTIDE SEQUENCE [LARGE SCALE GENOMIC DNA]</scope>
</reference>
<evidence type="ECO:0000313" key="2">
    <source>
        <dbReference type="EMBL" id="OGD89800.1"/>
    </source>
</evidence>
<keyword evidence="1" id="KW-0472">Membrane</keyword>
<dbReference type="Proteomes" id="UP000177124">
    <property type="component" value="Unassembled WGS sequence"/>
</dbReference>
<feature type="transmembrane region" description="Helical" evidence="1">
    <location>
        <begin position="14"/>
        <end position="32"/>
    </location>
</feature>
<keyword evidence="1" id="KW-1133">Transmembrane helix</keyword>